<evidence type="ECO:0000313" key="3">
    <source>
        <dbReference type="Proteomes" id="UP000076079"/>
    </source>
</evidence>
<feature type="transmembrane region" description="Helical" evidence="1">
    <location>
        <begin position="12"/>
        <end position="35"/>
    </location>
</feature>
<keyword evidence="3" id="KW-1185">Reference proteome</keyword>
<reference evidence="2 3" key="1">
    <citation type="journal article" date="2016" name="Genome Announc.">
        <title>First Complete Genome Sequence of a Subdivision 6 Acidobacterium Strain.</title>
        <authorList>
            <person name="Huang S."/>
            <person name="Vieira S."/>
            <person name="Bunk B."/>
            <person name="Riedel T."/>
            <person name="Sproer C."/>
            <person name="Overmann J."/>
        </authorList>
    </citation>
    <scope>NUCLEOTIDE SEQUENCE [LARGE SCALE GENOMIC DNA]</scope>
    <source>
        <strain evidence="3">DSM 100886 HEG_-6_39</strain>
    </source>
</reference>
<sequence length="41" mass="4695">MSNQIDRVLAQLRWMLGTAVVLEIMTLAATFAVLYRLAERE</sequence>
<keyword evidence="1" id="KW-0472">Membrane</keyword>
<keyword evidence="1" id="KW-0812">Transmembrane</keyword>
<organism evidence="2 3">
    <name type="scientific">Luteitalea pratensis</name>
    <dbReference type="NCBI Taxonomy" id="1855912"/>
    <lineage>
        <taxon>Bacteria</taxon>
        <taxon>Pseudomonadati</taxon>
        <taxon>Acidobacteriota</taxon>
        <taxon>Vicinamibacteria</taxon>
        <taxon>Vicinamibacterales</taxon>
        <taxon>Vicinamibacteraceae</taxon>
        <taxon>Luteitalea</taxon>
    </lineage>
</organism>
<dbReference type="RefSeq" id="WP_257724467.1">
    <property type="nucleotide sequence ID" value="NZ_CP015136.1"/>
</dbReference>
<dbReference type="AlphaFoldDB" id="A0A143PQX3"/>
<dbReference type="KEGG" id="abac:LuPra_03764"/>
<keyword evidence="1" id="KW-1133">Transmembrane helix</keyword>
<proteinExistence type="predicted"/>
<evidence type="ECO:0000313" key="2">
    <source>
        <dbReference type="EMBL" id="AMY10528.1"/>
    </source>
</evidence>
<accession>A0A143PQX3</accession>
<dbReference type="Proteomes" id="UP000076079">
    <property type="component" value="Chromosome"/>
</dbReference>
<gene>
    <name evidence="2" type="ORF">LuPra_03764</name>
</gene>
<reference evidence="3" key="2">
    <citation type="submission" date="2016-04" db="EMBL/GenBank/DDBJ databases">
        <title>First Complete Genome Sequence of a Subdivision 6 Acidobacterium.</title>
        <authorList>
            <person name="Huang S."/>
            <person name="Vieira S."/>
            <person name="Bunk B."/>
            <person name="Riedel T."/>
            <person name="Sproeer C."/>
            <person name="Overmann J."/>
        </authorList>
    </citation>
    <scope>NUCLEOTIDE SEQUENCE [LARGE SCALE GENOMIC DNA]</scope>
    <source>
        <strain evidence="3">DSM 100886 HEG_-6_39</strain>
    </source>
</reference>
<protein>
    <submittedName>
        <fullName evidence="2">Uncharacterized protein</fullName>
    </submittedName>
</protein>
<dbReference type="EMBL" id="CP015136">
    <property type="protein sequence ID" value="AMY10528.1"/>
    <property type="molecule type" value="Genomic_DNA"/>
</dbReference>
<dbReference type="STRING" id="1855912.LuPra_03764"/>
<evidence type="ECO:0000256" key="1">
    <source>
        <dbReference type="SAM" id="Phobius"/>
    </source>
</evidence>
<name>A0A143PQX3_LUTPR</name>